<reference evidence="3 4" key="2">
    <citation type="submission" date="2018-11" db="EMBL/GenBank/DDBJ databases">
        <authorList>
            <consortium name="Pathogen Informatics"/>
        </authorList>
    </citation>
    <scope>NUCLEOTIDE SEQUENCE [LARGE SCALE GENOMIC DNA]</scope>
</reference>
<feature type="compositionally biased region" description="Low complexity" evidence="1">
    <location>
        <begin position="511"/>
        <end position="524"/>
    </location>
</feature>
<dbReference type="AlphaFoldDB" id="A0A158R9H2"/>
<dbReference type="SUPFAM" id="SSF57667">
    <property type="entry name" value="beta-beta-alpha zinc fingers"/>
    <property type="match status" value="5"/>
</dbReference>
<accession>A0A158R9H2</accession>
<dbReference type="InterPro" id="IPR006561">
    <property type="entry name" value="DZF_dom"/>
</dbReference>
<dbReference type="Pfam" id="PF12874">
    <property type="entry name" value="zf-met"/>
    <property type="match status" value="5"/>
</dbReference>
<dbReference type="WBParaSite" id="TASK_0000725701-mRNA-1">
    <property type="protein sequence ID" value="TASK_0000725701-mRNA-1"/>
    <property type="gene ID" value="TASK_0000725701"/>
</dbReference>
<evidence type="ECO:0000259" key="2">
    <source>
        <dbReference type="PROSITE" id="PS51703"/>
    </source>
</evidence>
<dbReference type="SMART" id="SM00355">
    <property type="entry name" value="ZnF_C2H2"/>
    <property type="match status" value="6"/>
</dbReference>
<dbReference type="Proteomes" id="UP000282613">
    <property type="component" value="Unassembled WGS sequence"/>
</dbReference>
<feature type="region of interest" description="Disordered" evidence="1">
    <location>
        <begin position="326"/>
        <end position="345"/>
    </location>
</feature>
<dbReference type="OrthoDB" id="8898434at2759"/>
<dbReference type="EMBL" id="UYRS01018594">
    <property type="protein sequence ID" value="VDK38095.1"/>
    <property type="molecule type" value="Genomic_DNA"/>
</dbReference>
<dbReference type="PROSITE" id="PS00028">
    <property type="entry name" value="ZINC_FINGER_C2H2_1"/>
    <property type="match status" value="1"/>
</dbReference>
<dbReference type="InterPro" id="IPR043519">
    <property type="entry name" value="NT_sf"/>
</dbReference>
<dbReference type="InterPro" id="IPR036236">
    <property type="entry name" value="Znf_C2H2_sf"/>
</dbReference>
<keyword evidence="4" id="KW-1185">Reference proteome</keyword>
<dbReference type="PROSITE" id="PS51703">
    <property type="entry name" value="DZF"/>
    <property type="match status" value="1"/>
</dbReference>
<feature type="compositionally biased region" description="Low complexity" evidence="1">
    <location>
        <begin position="474"/>
        <end position="485"/>
    </location>
</feature>
<dbReference type="GO" id="GO:0003676">
    <property type="term" value="F:nucleic acid binding"/>
    <property type="evidence" value="ECO:0007669"/>
    <property type="project" value="InterPro"/>
</dbReference>
<dbReference type="InterPro" id="IPR013087">
    <property type="entry name" value="Znf_C2H2_type"/>
</dbReference>
<dbReference type="Gene3D" id="3.30.160.60">
    <property type="entry name" value="Classic Zinc Finger"/>
    <property type="match status" value="4"/>
</dbReference>
<evidence type="ECO:0000313" key="3">
    <source>
        <dbReference type="EMBL" id="VDK38095.1"/>
    </source>
</evidence>
<evidence type="ECO:0000313" key="4">
    <source>
        <dbReference type="Proteomes" id="UP000282613"/>
    </source>
</evidence>
<feature type="compositionally biased region" description="Polar residues" evidence="1">
    <location>
        <begin position="492"/>
        <end position="504"/>
    </location>
</feature>
<feature type="region of interest" description="Disordered" evidence="1">
    <location>
        <begin position="811"/>
        <end position="832"/>
    </location>
</feature>
<dbReference type="PANTHER" id="PTHR45762">
    <property type="entry name" value="ZINC FINGER RNA-BINDING PROTEIN"/>
    <property type="match status" value="1"/>
</dbReference>
<dbReference type="STRING" id="60517.A0A158R9H2"/>
<dbReference type="InterPro" id="IPR003604">
    <property type="entry name" value="Matrin/U1-like-C_Znf_C2H2"/>
</dbReference>
<reference evidence="5" key="1">
    <citation type="submission" date="2016-04" db="UniProtKB">
        <authorList>
            <consortium name="WormBaseParasite"/>
        </authorList>
    </citation>
    <scope>IDENTIFICATION</scope>
</reference>
<feature type="region of interest" description="Disordered" evidence="1">
    <location>
        <begin position="474"/>
        <end position="524"/>
    </location>
</feature>
<feature type="compositionally biased region" description="Basic and acidic residues" evidence="1">
    <location>
        <begin position="326"/>
        <end position="336"/>
    </location>
</feature>
<protein>
    <submittedName>
        <fullName evidence="5">DZF domain-containing protein</fullName>
    </submittedName>
</protein>
<evidence type="ECO:0000313" key="5">
    <source>
        <dbReference type="WBParaSite" id="TASK_0000725701-mRNA-1"/>
    </source>
</evidence>
<dbReference type="PANTHER" id="PTHR45762:SF3">
    <property type="entry name" value="ZINC-FINGER PROTEIN AT 72D, ISOFORM B"/>
    <property type="match status" value="1"/>
</dbReference>
<dbReference type="GO" id="GO:0008270">
    <property type="term" value="F:zinc ion binding"/>
    <property type="evidence" value="ECO:0007669"/>
    <property type="project" value="InterPro"/>
</dbReference>
<evidence type="ECO:0000256" key="1">
    <source>
        <dbReference type="SAM" id="MobiDB-lite"/>
    </source>
</evidence>
<organism evidence="5">
    <name type="scientific">Taenia asiatica</name>
    <name type="common">Asian tapeworm</name>
    <dbReference type="NCBI Taxonomy" id="60517"/>
    <lineage>
        <taxon>Eukaryota</taxon>
        <taxon>Metazoa</taxon>
        <taxon>Spiralia</taxon>
        <taxon>Lophotrochozoa</taxon>
        <taxon>Platyhelminthes</taxon>
        <taxon>Cestoda</taxon>
        <taxon>Eucestoda</taxon>
        <taxon>Cyclophyllidea</taxon>
        <taxon>Taeniidae</taxon>
        <taxon>Taenia</taxon>
    </lineage>
</organism>
<proteinExistence type="predicted"/>
<dbReference type="Gene3D" id="1.10.1410.40">
    <property type="match status" value="1"/>
</dbReference>
<gene>
    <name evidence="3" type="ORF">TASK_LOCUS7258</name>
</gene>
<sequence length="1069" mass="117002">MAHKNRISLRPTPQVYAPPPVFQRQVSPLIPPDTFMQLASPQVYIPPNSSDVRFAYPPGALPGYQTYEGTSFWSRSSSYYKCPPFIRSPRDFRNIPGVSRVSYKNSPLESVDSVDYYCEVCKVSCVGKQSYTAHLAGQKHKKKSKQQEQQHKVNLCAVKFIFTDGTGHEVEESISCSCDTSHVTCHNHMVFDGHLAGHKHQRKAQLIINDEKAKYPCKICGILCTGKVSYDAHLLGSKHQKNVESAAYIKRLGCAACGVECNSQVSYEEHITGQKHKRNVRQQYADKSCVCKVCRTDCKTKAAYDSHIAWKKHCRNKALLENLKQSAEERREEDRGSQIPEEAEGKTKELQCPLCNIKCSGVDTYRAHLSGKQHQRAVKLQTTRGFAVPDCETVLVGANQKNWIPSSHVDLEDCIEEYFPYPPLGLKVLVGKVMHFRCRLCECTFSDLKAKNVHENGKKHQTALRRFKAASSLPFSSASRSTPSAQNDEESSGSCGVTVSTQRPLSPRGPVPTSSISSVSSSPSTSFLVGRPHFPPTGSGFVRPPGPCVPPSGLQALVSLPPHALADERYMQTKLRCIAPSEEENEVGRHAHLVFLGFCEWSGLLWLDDWIMVNKISTLGSPLCVLNDARITPTFIISGGQLMTLAIDSVSNALRRILRARGDDADISNSHSDADNMDASEPTGVFIVGPAAVGLLLGGQRTADMVLVSHELPSTDCVAEVAEELEELLKESCRNHAVTVATVEGTYVLVQMTSKSTSSADNPTATDIMATVRLRLTSTRILDTKAETALKQPKSGANDHYHEGRTTAATAFASSGSGSGSGSGGTHDDDDEHSQFSKALLCLSPRVCRDALTDMRRALWLQGAMAAHPAKTVLQNVARLMRCLVRDSQPLSWGRFPDYVLMVLLERLSYMDLAPPDAYQGAPPRLRMGLLFRRLLECLSTGALISRDGELANLPDPAGTNGALILDGMRQADRLAVTSTAQMALRLVAFRQIYKLLDVPKFVPPCLSQYLPKNGVAAKRRATGDCGFGGSPVHGHNYASASVAGATVNDAKTVKYQQQNRDEGVNTDM</sequence>
<dbReference type="SMART" id="SM00572">
    <property type="entry name" value="DZF"/>
    <property type="match status" value="1"/>
</dbReference>
<name>A0A158R9H2_TAEAS</name>
<dbReference type="Gene3D" id="3.30.460.10">
    <property type="entry name" value="Beta Polymerase, domain 2"/>
    <property type="match status" value="1"/>
</dbReference>
<dbReference type="SMART" id="SM00451">
    <property type="entry name" value="ZnF_U1"/>
    <property type="match status" value="7"/>
</dbReference>
<feature type="domain" description="DZF" evidence="2">
    <location>
        <begin position="621"/>
        <end position="1027"/>
    </location>
</feature>